<keyword evidence="3" id="KW-1185">Reference proteome</keyword>
<name>A0A2R6WDB6_MARPO</name>
<evidence type="ECO:0000256" key="1">
    <source>
        <dbReference type="SAM" id="MobiDB-lite"/>
    </source>
</evidence>
<dbReference type="Proteomes" id="UP000244005">
    <property type="component" value="Unassembled WGS sequence"/>
</dbReference>
<dbReference type="InterPro" id="IPR042201">
    <property type="entry name" value="FH2_Formin_sf"/>
</dbReference>
<evidence type="ECO:0000313" key="3">
    <source>
        <dbReference type="Proteomes" id="UP000244005"/>
    </source>
</evidence>
<protein>
    <recommendedName>
        <fullName evidence="4">FH2 domain-containing protein</fullName>
    </recommendedName>
</protein>
<feature type="region of interest" description="Disordered" evidence="1">
    <location>
        <begin position="287"/>
        <end position="308"/>
    </location>
</feature>
<feature type="region of interest" description="Disordered" evidence="1">
    <location>
        <begin position="147"/>
        <end position="196"/>
    </location>
</feature>
<proteinExistence type="predicted"/>
<reference evidence="3" key="1">
    <citation type="journal article" date="2017" name="Cell">
        <title>Insights into land plant evolution garnered from the Marchantia polymorpha genome.</title>
        <authorList>
            <person name="Bowman J.L."/>
            <person name="Kohchi T."/>
            <person name="Yamato K.T."/>
            <person name="Jenkins J."/>
            <person name="Shu S."/>
            <person name="Ishizaki K."/>
            <person name="Yamaoka S."/>
            <person name="Nishihama R."/>
            <person name="Nakamura Y."/>
            <person name="Berger F."/>
            <person name="Adam C."/>
            <person name="Aki S.S."/>
            <person name="Althoff F."/>
            <person name="Araki T."/>
            <person name="Arteaga-Vazquez M.A."/>
            <person name="Balasubrmanian S."/>
            <person name="Barry K."/>
            <person name="Bauer D."/>
            <person name="Boehm C.R."/>
            <person name="Briginshaw L."/>
            <person name="Caballero-Perez J."/>
            <person name="Catarino B."/>
            <person name="Chen F."/>
            <person name="Chiyoda S."/>
            <person name="Chovatia M."/>
            <person name="Davies K.M."/>
            <person name="Delmans M."/>
            <person name="Demura T."/>
            <person name="Dierschke T."/>
            <person name="Dolan L."/>
            <person name="Dorantes-Acosta A.E."/>
            <person name="Eklund D.M."/>
            <person name="Florent S.N."/>
            <person name="Flores-Sandoval E."/>
            <person name="Fujiyama A."/>
            <person name="Fukuzawa H."/>
            <person name="Galik B."/>
            <person name="Grimanelli D."/>
            <person name="Grimwood J."/>
            <person name="Grossniklaus U."/>
            <person name="Hamada T."/>
            <person name="Haseloff J."/>
            <person name="Hetherington A.J."/>
            <person name="Higo A."/>
            <person name="Hirakawa Y."/>
            <person name="Hundley H.N."/>
            <person name="Ikeda Y."/>
            <person name="Inoue K."/>
            <person name="Inoue S.I."/>
            <person name="Ishida S."/>
            <person name="Jia Q."/>
            <person name="Kakita M."/>
            <person name="Kanazawa T."/>
            <person name="Kawai Y."/>
            <person name="Kawashima T."/>
            <person name="Kennedy M."/>
            <person name="Kinose K."/>
            <person name="Kinoshita T."/>
            <person name="Kohara Y."/>
            <person name="Koide E."/>
            <person name="Komatsu K."/>
            <person name="Kopischke S."/>
            <person name="Kubo M."/>
            <person name="Kyozuka J."/>
            <person name="Lagercrantz U."/>
            <person name="Lin S.S."/>
            <person name="Lindquist E."/>
            <person name="Lipzen A.M."/>
            <person name="Lu C.W."/>
            <person name="De Luna E."/>
            <person name="Martienssen R.A."/>
            <person name="Minamino N."/>
            <person name="Mizutani M."/>
            <person name="Mizutani M."/>
            <person name="Mochizuki N."/>
            <person name="Monte I."/>
            <person name="Mosher R."/>
            <person name="Nagasaki H."/>
            <person name="Nakagami H."/>
            <person name="Naramoto S."/>
            <person name="Nishitani K."/>
            <person name="Ohtani M."/>
            <person name="Okamoto T."/>
            <person name="Okumura M."/>
            <person name="Phillips J."/>
            <person name="Pollak B."/>
            <person name="Reinders A."/>
            <person name="Rovekamp M."/>
            <person name="Sano R."/>
            <person name="Sawa S."/>
            <person name="Schmid M.W."/>
            <person name="Shirakawa M."/>
            <person name="Solano R."/>
            <person name="Spunde A."/>
            <person name="Suetsugu N."/>
            <person name="Sugano S."/>
            <person name="Sugiyama A."/>
            <person name="Sun R."/>
            <person name="Suzuki Y."/>
            <person name="Takenaka M."/>
            <person name="Takezawa D."/>
            <person name="Tomogane H."/>
            <person name="Tsuzuki M."/>
            <person name="Ueda T."/>
            <person name="Umeda M."/>
            <person name="Ward J.M."/>
            <person name="Watanabe Y."/>
            <person name="Yazaki K."/>
            <person name="Yokoyama R."/>
            <person name="Yoshitake Y."/>
            <person name="Yotsui I."/>
            <person name="Zachgo S."/>
            <person name="Schmutz J."/>
        </authorList>
    </citation>
    <scope>NUCLEOTIDE SEQUENCE [LARGE SCALE GENOMIC DNA]</scope>
    <source>
        <strain evidence="3">Tak-1</strain>
    </source>
</reference>
<gene>
    <name evidence="2" type="ORF">MARPO_0106s0037</name>
</gene>
<feature type="compositionally biased region" description="Pro residues" evidence="1">
    <location>
        <begin position="287"/>
        <end position="302"/>
    </location>
</feature>
<dbReference type="AlphaFoldDB" id="A0A2R6WDB6"/>
<organism evidence="2 3">
    <name type="scientific">Marchantia polymorpha</name>
    <name type="common">Common liverwort</name>
    <name type="synonym">Marchantia aquatica</name>
    <dbReference type="NCBI Taxonomy" id="3197"/>
    <lineage>
        <taxon>Eukaryota</taxon>
        <taxon>Viridiplantae</taxon>
        <taxon>Streptophyta</taxon>
        <taxon>Embryophyta</taxon>
        <taxon>Marchantiophyta</taxon>
        <taxon>Marchantiopsida</taxon>
        <taxon>Marchantiidae</taxon>
        <taxon>Marchantiales</taxon>
        <taxon>Marchantiaceae</taxon>
        <taxon>Marchantia</taxon>
    </lineage>
</organism>
<evidence type="ECO:0000313" key="2">
    <source>
        <dbReference type="EMBL" id="PTQ31846.1"/>
    </source>
</evidence>
<feature type="region of interest" description="Disordered" evidence="1">
    <location>
        <begin position="214"/>
        <end position="241"/>
    </location>
</feature>
<sequence>MIRYDMILLLVQKSTASEAERASSCSCSHTVLVCVDNPMKLTASDVVTAFANADVSSLDEAELRNCLQLVSRTNPFGAVEVSAKQILPDARWYQLPDVDRVLEVARFKLHFSVTISQLSKNIYLIDRVSEEARSSAKLRHVLEAIPIRDPPPVTDSRTDRPMKFPERPGVEASPDGSQLKRLSSPRPPRIPIQPASLKVYDQNPLQAHDKEVAGMRTIRSPRPARGGANPPRPNDGDHEPAAFAPTEAKALLEVTLTSSSPPRSPPLQPIKRSESMQWLPACPPRVLPSPPISYPPTNPPSPAKGRPGDRIERGYVRLQSACNRSGLTMKALCRSLLKESADLMEYSIDREIPSLTEEVDFEVKSWSQSSRELQDLHSGWISAHVAWKSFEGGCFADWGPPMEKFFEQAQQELQRLWTFLLEKSSCMEELLILLDADHEQSTSFNDGEPIVSTFLKFAENYKICADEIQKEREMAWKLPEVHVLDDIFVWGASDLDMDHLRNLMSFCPNKEQRDMFSLLVSEEGSADAARQKLLELMSVPGIHTKLLLERLNDHIALTNDDSSAI</sequence>
<dbReference type="EMBL" id="KZ772778">
    <property type="protein sequence ID" value="PTQ31846.1"/>
    <property type="molecule type" value="Genomic_DNA"/>
</dbReference>
<accession>A0A2R6WDB6</accession>
<dbReference type="Gene3D" id="1.20.58.2220">
    <property type="entry name" value="Formin, FH2 domain"/>
    <property type="match status" value="1"/>
</dbReference>
<evidence type="ECO:0008006" key="4">
    <source>
        <dbReference type="Google" id="ProtNLM"/>
    </source>
</evidence>
<feature type="compositionally biased region" description="Basic and acidic residues" evidence="1">
    <location>
        <begin position="156"/>
        <end position="169"/>
    </location>
</feature>